<dbReference type="GO" id="GO:0050660">
    <property type="term" value="F:flavin adenine dinucleotide binding"/>
    <property type="evidence" value="ECO:0007669"/>
    <property type="project" value="TreeGrafter"/>
</dbReference>
<dbReference type="PRINTS" id="PR00411">
    <property type="entry name" value="PNDRDTASEI"/>
</dbReference>
<gene>
    <name evidence="2" type="ORF">LMG3458_02990</name>
</gene>
<dbReference type="Proteomes" id="UP000494111">
    <property type="component" value="Unassembled WGS sequence"/>
</dbReference>
<dbReference type="PRINTS" id="PR00368">
    <property type="entry name" value="FADPNR"/>
</dbReference>
<evidence type="ECO:0000313" key="3">
    <source>
        <dbReference type="Proteomes" id="UP000494111"/>
    </source>
</evidence>
<dbReference type="PANTHER" id="PTHR43539">
    <property type="entry name" value="FLAVIN-BINDING MONOOXYGENASE-LIKE PROTEIN (AFU_ORTHOLOGUE AFUA_4G09220)"/>
    <property type="match status" value="1"/>
</dbReference>
<dbReference type="Gene3D" id="3.50.50.60">
    <property type="entry name" value="FAD/NAD(P)-binding domain"/>
    <property type="match status" value="1"/>
</dbReference>
<dbReference type="SUPFAM" id="SSF51905">
    <property type="entry name" value="FAD/NAD(P)-binding domain"/>
    <property type="match status" value="1"/>
</dbReference>
<reference evidence="2 3" key="1">
    <citation type="submission" date="2020-04" db="EMBL/GenBank/DDBJ databases">
        <authorList>
            <person name="De Canck E."/>
        </authorList>
    </citation>
    <scope>NUCLEOTIDE SEQUENCE [LARGE SCALE GENOMIC DNA]</scope>
    <source>
        <strain evidence="2 3">LMG 3458</strain>
    </source>
</reference>
<protein>
    <submittedName>
        <fullName evidence="2">Ferredoxin--NADP reductase</fullName>
        <ecNumber evidence="2">1.18.1.2</ecNumber>
    </submittedName>
</protein>
<dbReference type="InterPro" id="IPR036188">
    <property type="entry name" value="FAD/NAD-bd_sf"/>
</dbReference>
<name>A0A6S7AX35_9BURK</name>
<dbReference type="EC" id="1.18.1.2" evidence="2"/>
<dbReference type="EMBL" id="CADIJO010000009">
    <property type="protein sequence ID" value="CAB3707066.1"/>
    <property type="molecule type" value="Genomic_DNA"/>
</dbReference>
<organism evidence="2 3">
    <name type="scientific">Achromobacter deleyi</name>
    <dbReference type="NCBI Taxonomy" id="1353891"/>
    <lineage>
        <taxon>Bacteria</taxon>
        <taxon>Pseudomonadati</taxon>
        <taxon>Pseudomonadota</taxon>
        <taxon>Betaproteobacteria</taxon>
        <taxon>Burkholderiales</taxon>
        <taxon>Alcaligenaceae</taxon>
        <taxon>Achromobacter</taxon>
    </lineage>
</organism>
<dbReference type="RefSeq" id="WP_175192982.1">
    <property type="nucleotide sequence ID" value="NZ_CADIJO010000009.1"/>
</dbReference>
<evidence type="ECO:0000313" key="2">
    <source>
        <dbReference type="EMBL" id="CAB3707066.1"/>
    </source>
</evidence>
<dbReference type="AlphaFoldDB" id="A0A6S7AX35"/>
<dbReference type="Pfam" id="PF13738">
    <property type="entry name" value="Pyr_redox_3"/>
    <property type="match status" value="1"/>
</dbReference>
<dbReference type="GO" id="GO:0004324">
    <property type="term" value="F:ferredoxin-NADP+ reductase activity"/>
    <property type="evidence" value="ECO:0007669"/>
    <property type="project" value="UniProtKB-EC"/>
</dbReference>
<keyword evidence="1 2" id="KW-0560">Oxidoreductase</keyword>
<sequence>MSMDHLPIAIVGAGPVGLAAAAHLLERGLAPLVFEAGATAGASIGRWGHVRMFSPWSFNIDAKAAALLAPTGWVAPPADAYPTGRDLLTQYLWPLAEVAPIRERLHLNSRVVSVSRAGHDVMRTAQRGQAPFLLRVAGPEGERDVLARAVIDASGTYATPNWMGTHGIPALGEMASADRIAYGVPDVLGEARHRYANRRVLVLGSGHSAFNALHDLAELAAAEPRTQVLWAIRGVSLERILGGGKNDQLQERGKLGLVIGRLLDEGKIALHTGVHVDRIAESPEGLRLHAASQVLPPVDEVIVATGFRPELGLLSELRLELDPATQSPVRLAPLIDPNVHSCGTVRPHGAAELSHPEDGLYVVGMKSYGRAPTFLMWTGYEQVRSVAAALAGDWEAAGRVELVLPETGVCHTQFRRPDAVAERGPGCGTTACASGRQG</sequence>
<dbReference type="GO" id="GO:0004497">
    <property type="term" value="F:monooxygenase activity"/>
    <property type="evidence" value="ECO:0007669"/>
    <property type="project" value="TreeGrafter"/>
</dbReference>
<dbReference type="InterPro" id="IPR050982">
    <property type="entry name" value="Auxin_biosynth/cation_transpt"/>
</dbReference>
<dbReference type="PANTHER" id="PTHR43539:SF78">
    <property type="entry name" value="FLAVIN-CONTAINING MONOOXYGENASE"/>
    <property type="match status" value="1"/>
</dbReference>
<evidence type="ECO:0000256" key="1">
    <source>
        <dbReference type="ARBA" id="ARBA00023002"/>
    </source>
</evidence>
<accession>A0A6S7AX35</accession>
<proteinExistence type="predicted"/>